<feature type="chain" id="PRO_5016341048" evidence="1">
    <location>
        <begin position="29"/>
        <end position="308"/>
    </location>
</feature>
<dbReference type="Proteomes" id="UP000249620">
    <property type="component" value="Unassembled WGS sequence"/>
</dbReference>
<dbReference type="EMBL" id="QLMI01000001">
    <property type="protein sequence ID" value="RAK25248.1"/>
    <property type="molecule type" value="Genomic_DNA"/>
</dbReference>
<reference evidence="2 3" key="1">
    <citation type="submission" date="2018-06" db="EMBL/GenBank/DDBJ databases">
        <title>Genomic Encyclopedia of Type Strains, Phase III (KMG-III): the genomes of soil and plant-associated and newly described type strains.</title>
        <authorList>
            <person name="Whitman W."/>
        </authorList>
    </citation>
    <scope>NUCLEOTIDE SEQUENCE [LARGE SCALE GENOMIC DNA]</scope>
    <source>
        <strain evidence="2 3">CGMCC 1.12398</strain>
    </source>
</reference>
<evidence type="ECO:0000313" key="2">
    <source>
        <dbReference type="EMBL" id="RAK25248.1"/>
    </source>
</evidence>
<accession>A0A327YVI6</accession>
<comment type="caution">
    <text evidence="2">The sequence shown here is derived from an EMBL/GenBank/DDBJ whole genome shotgun (WGS) entry which is preliminary data.</text>
</comment>
<keyword evidence="3" id="KW-1185">Reference proteome</keyword>
<dbReference type="Gene3D" id="3.30.70.2970">
    <property type="entry name" value="Protein of unknown function (DUF541), domain 2"/>
    <property type="match status" value="1"/>
</dbReference>
<protein>
    <submittedName>
        <fullName evidence="2">Uncharacterized protein YggE</fullName>
    </submittedName>
</protein>
<dbReference type="Gene3D" id="3.30.110.170">
    <property type="entry name" value="Protein of unknown function (DUF541), domain 1"/>
    <property type="match status" value="1"/>
</dbReference>
<gene>
    <name evidence="2" type="ORF">B0I03_101412</name>
</gene>
<organism evidence="2 3">
    <name type="scientific">Flavobacterium aquaticum</name>
    <dbReference type="NCBI Taxonomy" id="1236486"/>
    <lineage>
        <taxon>Bacteria</taxon>
        <taxon>Pseudomonadati</taxon>
        <taxon>Bacteroidota</taxon>
        <taxon>Flavobacteriia</taxon>
        <taxon>Flavobacteriales</taxon>
        <taxon>Flavobacteriaceae</taxon>
        <taxon>Flavobacterium</taxon>
    </lineage>
</organism>
<sequence length="308" mass="34928">MKTQVSYLNGKIKWIIVALVLTFSVAQAQISGNQIYGNNRYNENNYNQNGLPNNTVVSINDNHLTVTVKMLLNKKADGFVITLGLNQEDETVSGCSKKINTRIDGFLDKIKALGIKKENCYIDFISQTKIYDFNANLETAQQIDKGFEIKKNIIITTSNANSLEKLIAIASDFEIHDIIKVEYFNNDTNAIHNSLFDEALVLAEAKKIRYMKSFGKRVIGTPSATEEFATVFPKTQYKMYQAFESAEIETNYNNRNQYLKKIARKNKTFYYDGISSAGFDKVINPNQTEVGIQYVLTLTMTYKIDTSI</sequence>
<dbReference type="InterPro" id="IPR007497">
    <property type="entry name" value="SIMPL/DUF541"/>
</dbReference>
<keyword evidence="1" id="KW-0732">Signal</keyword>
<dbReference type="Pfam" id="PF04402">
    <property type="entry name" value="SIMPL"/>
    <property type="match status" value="1"/>
</dbReference>
<name>A0A327YVI6_9FLAO</name>
<dbReference type="AlphaFoldDB" id="A0A327YVI6"/>
<evidence type="ECO:0000313" key="3">
    <source>
        <dbReference type="Proteomes" id="UP000249620"/>
    </source>
</evidence>
<dbReference type="RefSeq" id="WP_111565804.1">
    <property type="nucleotide sequence ID" value="NZ_QLMI01000001.1"/>
</dbReference>
<proteinExistence type="predicted"/>
<dbReference type="OrthoDB" id="1228710at2"/>
<evidence type="ECO:0000256" key="1">
    <source>
        <dbReference type="SAM" id="SignalP"/>
    </source>
</evidence>
<feature type="signal peptide" evidence="1">
    <location>
        <begin position="1"/>
        <end position="28"/>
    </location>
</feature>